<evidence type="ECO:0000313" key="5">
    <source>
        <dbReference type="Proteomes" id="UP000501107"/>
    </source>
</evidence>
<accession>A0A0B5NI24</accession>
<gene>
    <name evidence="2" type="ORF">BF38_3804</name>
    <name evidence="3" type="ORF">FOC89_26760</name>
</gene>
<evidence type="ECO:0000313" key="3">
    <source>
        <dbReference type="EMBL" id="QKH27389.1"/>
    </source>
</evidence>
<dbReference type="KEGG" id="btw:BF38_3804"/>
<proteinExistence type="predicted"/>
<keyword evidence="1" id="KW-0812">Transmembrane</keyword>
<evidence type="ECO:0000313" key="2">
    <source>
        <dbReference type="EMBL" id="AJG77429.1"/>
    </source>
</evidence>
<feature type="transmembrane region" description="Helical" evidence="1">
    <location>
        <begin position="44"/>
        <end position="62"/>
    </location>
</feature>
<dbReference type="Proteomes" id="UP000501107">
    <property type="component" value="Chromosome"/>
</dbReference>
<name>A0A0B5NI24_BACTU</name>
<sequence>MEKVLTNYKHYLKNWRFIFICILPAVALLYILDVTFELLFHQNFYLSNLIIAVILFLIFINVKDKFKIKG</sequence>
<feature type="transmembrane region" description="Helical" evidence="1">
    <location>
        <begin position="12"/>
        <end position="32"/>
    </location>
</feature>
<dbReference type="AlphaFoldDB" id="A0A0B5NI24"/>
<keyword evidence="1" id="KW-0472">Membrane</keyword>
<dbReference type="Proteomes" id="UP000031876">
    <property type="component" value="Chromosome"/>
</dbReference>
<evidence type="ECO:0000313" key="4">
    <source>
        <dbReference type="Proteomes" id="UP000031876"/>
    </source>
</evidence>
<reference evidence="3 5" key="2">
    <citation type="submission" date="2020-05" db="EMBL/GenBank/DDBJ databases">
        <title>FDA dAtabase for Regulatory Grade micrObial Sequences (FDA-ARGOS): Supporting development and validation of Infectious Disease Dx tests.</title>
        <authorList>
            <person name="Nelson B."/>
            <person name="Plummer A."/>
            <person name="Tallon L."/>
            <person name="Sadzewicz L."/>
            <person name="Zhao X."/>
            <person name="Vavikolanu K."/>
            <person name="Mehta A."/>
            <person name="Aluvathingal J."/>
            <person name="Nadendla S."/>
            <person name="Myers T."/>
            <person name="Yan Y."/>
            <person name="Sichtig H."/>
        </authorList>
    </citation>
    <scope>NUCLEOTIDE SEQUENCE [LARGE SCALE GENOMIC DNA]</scope>
    <source>
        <strain evidence="3 5">FDAARGOS_795</strain>
    </source>
</reference>
<dbReference type="EMBL" id="CP053980">
    <property type="protein sequence ID" value="QKH27389.1"/>
    <property type="molecule type" value="Genomic_DNA"/>
</dbReference>
<dbReference type="RefSeq" id="WP_000416830.1">
    <property type="nucleotide sequence ID" value="NZ_CP009335.1"/>
</dbReference>
<protein>
    <submittedName>
        <fullName evidence="2">Membrane protein</fullName>
    </submittedName>
</protein>
<dbReference type="GeneID" id="45022476"/>
<dbReference type="EMBL" id="CP009335">
    <property type="protein sequence ID" value="AJG77429.1"/>
    <property type="molecule type" value="Genomic_DNA"/>
</dbReference>
<organism evidence="3 5">
    <name type="scientific">Bacillus thuringiensis</name>
    <dbReference type="NCBI Taxonomy" id="1428"/>
    <lineage>
        <taxon>Bacteria</taxon>
        <taxon>Bacillati</taxon>
        <taxon>Bacillota</taxon>
        <taxon>Bacilli</taxon>
        <taxon>Bacillales</taxon>
        <taxon>Bacillaceae</taxon>
        <taxon>Bacillus</taxon>
        <taxon>Bacillus cereus group</taxon>
    </lineage>
</organism>
<reference evidence="2 4" key="1">
    <citation type="journal article" date="2015" name="Genome Announc.">
        <title>Complete genome sequences for 35 biothreat assay-relevant bacillus species.</title>
        <authorList>
            <person name="Johnson S.L."/>
            <person name="Daligault H.E."/>
            <person name="Davenport K.W."/>
            <person name="Jaissle J."/>
            <person name="Frey K.G."/>
            <person name="Ladner J.T."/>
            <person name="Broomall S.M."/>
            <person name="Bishop-Lilly K.A."/>
            <person name="Bruce D.C."/>
            <person name="Gibbons H.S."/>
            <person name="Coyne S.R."/>
            <person name="Lo C.C."/>
            <person name="Meincke L."/>
            <person name="Munk A.C."/>
            <person name="Koroleva G.I."/>
            <person name="Rosenzweig C.N."/>
            <person name="Palacios G.F."/>
            <person name="Redden C.L."/>
            <person name="Minogue T.D."/>
            <person name="Chain P.S."/>
        </authorList>
    </citation>
    <scope>NUCLEOTIDE SEQUENCE [LARGE SCALE GENOMIC DNA]</scope>
    <source>
        <strain evidence="2 4">HD1011</strain>
    </source>
</reference>
<keyword evidence="1" id="KW-1133">Transmembrane helix</keyword>
<evidence type="ECO:0000256" key="1">
    <source>
        <dbReference type="SAM" id="Phobius"/>
    </source>
</evidence>